<dbReference type="RefSeq" id="WP_283237498.1">
    <property type="nucleotide sequence ID" value="NZ_JASGBP010000001.1"/>
</dbReference>
<keyword evidence="3" id="KW-1003">Cell membrane</keyword>
<dbReference type="InterPro" id="IPR035973">
    <property type="entry name" value="Cyt_c_oxidase_su3-like_sf"/>
</dbReference>
<name>A0ABT6XL34_9FLAO</name>
<dbReference type="PANTHER" id="PTHR11403">
    <property type="entry name" value="CYTOCHROME C OXIDASE SUBUNIT III"/>
    <property type="match status" value="1"/>
</dbReference>
<evidence type="ECO:0000313" key="9">
    <source>
        <dbReference type="EMBL" id="MDI9255800.1"/>
    </source>
</evidence>
<dbReference type="InterPro" id="IPR013833">
    <property type="entry name" value="Cyt_c_oxidase_su3_a-hlx"/>
</dbReference>
<sequence>MGATVTTANTNENTWGGGNEPMGASYGKLMMWFFIVSDALTFSGFLAAYGFSRFKFIDNWPIADEVFTHFPFMHGVDAPMYYVALMTFILIFSSVTMVLAVDAGHQMKQKKVAFYMLLTIVGGLIFVGSQAWEWKNFIKGEYGAIETKGGSIIQFVDKNGKRVKLEDVAVVLPEAREQHKKSNGLWFVGEPSLPSYSVAEVQAGFKAHPELLVRTEKIYRDTKEDRENKSLQPGLNKNKHREVLNREASETMVANAHLVVEGANLERNEYGSKLFADFFFFITGFHGFHVFSGVVINIIIYFNVLLGTYEKRKSYEMVEKVGLYWHFVDLVWVFVFTFFYLV</sequence>
<feature type="domain" description="Heme-copper oxidase subunit III family profile" evidence="8">
    <location>
        <begin position="12"/>
        <end position="342"/>
    </location>
</feature>
<dbReference type="Proteomes" id="UP001230035">
    <property type="component" value="Unassembled WGS sequence"/>
</dbReference>
<keyword evidence="5 7" id="KW-1133">Transmembrane helix</keyword>
<dbReference type="PANTHER" id="PTHR11403:SF2">
    <property type="entry name" value="CYTOCHROME BO(3) UBIQUINOL OXIDASE SUBUNIT 3"/>
    <property type="match status" value="1"/>
</dbReference>
<dbReference type="Gene3D" id="1.20.120.80">
    <property type="entry name" value="Cytochrome c oxidase, subunit III, four-helix bundle"/>
    <property type="match status" value="2"/>
</dbReference>
<organism evidence="9 10">
    <name type="scientific">Flavobacterium sedimenticola</name>
    <dbReference type="NCBI Taxonomy" id="3043286"/>
    <lineage>
        <taxon>Bacteria</taxon>
        <taxon>Pseudomonadati</taxon>
        <taxon>Bacteroidota</taxon>
        <taxon>Flavobacteriia</taxon>
        <taxon>Flavobacteriales</taxon>
        <taxon>Flavobacteriaceae</taxon>
        <taxon>Flavobacterium</taxon>
    </lineage>
</organism>
<evidence type="ECO:0000313" key="10">
    <source>
        <dbReference type="Proteomes" id="UP001230035"/>
    </source>
</evidence>
<reference evidence="9 10" key="1">
    <citation type="submission" date="2023-05" db="EMBL/GenBank/DDBJ databases">
        <title>Flavobacterium sedimenti sp. nov., isolated from the sediment.</title>
        <authorList>
            <person name="Wu N."/>
        </authorList>
    </citation>
    <scope>NUCLEOTIDE SEQUENCE [LARGE SCALE GENOMIC DNA]</scope>
    <source>
        <strain evidence="9 10">YZ-48</strain>
    </source>
</reference>
<gene>
    <name evidence="9" type="ORF">QHT84_00075</name>
</gene>
<dbReference type="PROSITE" id="PS50253">
    <property type="entry name" value="COX3"/>
    <property type="match status" value="1"/>
</dbReference>
<dbReference type="InterPro" id="IPR000298">
    <property type="entry name" value="Cyt_c_oxidase-like_su3"/>
</dbReference>
<dbReference type="Pfam" id="PF00510">
    <property type="entry name" value="COX3"/>
    <property type="match status" value="1"/>
</dbReference>
<evidence type="ECO:0000256" key="3">
    <source>
        <dbReference type="ARBA" id="ARBA00022475"/>
    </source>
</evidence>
<accession>A0ABT6XL34</accession>
<dbReference type="InterPro" id="IPR024791">
    <property type="entry name" value="Cyt_c/ubiquinol_Oxase_su3"/>
</dbReference>
<evidence type="ECO:0000256" key="6">
    <source>
        <dbReference type="ARBA" id="ARBA00023136"/>
    </source>
</evidence>
<comment type="subcellular location">
    <subcellularLocation>
        <location evidence="1">Cell membrane</location>
        <topology evidence="1">Multi-pass membrane protein</topology>
    </subcellularLocation>
</comment>
<evidence type="ECO:0000256" key="1">
    <source>
        <dbReference type="ARBA" id="ARBA00004651"/>
    </source>
</evidence>
<keyword evidence="4 7" id="KW-0812">Transmembrane</keyword>
<proteinExistence type="inferred from homology"/>
<comment type="similarity">
    <text evidence="2">Belongs to the cytochrome c oxidase subunit 3 family.</text>
</comment>
<dbReference type="SUPFAM" id="SSF81452">
    <property type="entry name" value="Cytochrome c oxidase subunit III-like"/>
    <property type="match status" value="2"/>
</dbReference>
<comment type="caution">
    <text evidence="9">The sequence shown here is derived from an EMBL/GenBank/DDBJ whole genome shotgun (WGS) entry which is preliminary data.</text>
</comment>
<feature type="transmembrane region" description="Helical" evidence="7">
    <location>
        <begin position="112"/>
        <end position="132"/>
    </location>
</feature>
<protein>
    <submittedName>
        <fullName evidence="9">Cytochrome c oxidase subunit 3</fullName>
    </submittedName>
</protein>
<evidence type="ECO:0000259" key="8">
    <source>
        <dbReference type="PROSITE" id="PS50253"/>
    </source>
</evidence>
<keyword evidence="10" id="KW-1185">Reference proteome</keyword>
<evidence type="ECO:0000256" key="5">
    <source>
        <dbReference type="ARBA" id="ARBA00022989"/>
    </source>
</evidence>
<dbReference type="EMBL" id="JASGBP010000001">
    <property type="protein sequence ID" value="MDI9255800.1"/>
    <property type="molecule type" value="Genomic_DNA"/>
</dbReference>
<keyword evidence="6 7" id="KW-0472">Membrane</keyword>
<evidence type="ECO:0000256" key="4">
    <source>
        <dbReference type="ARBA" id="ARBA00022692"/>
    </source>
</evidence>
<feature type="transmembrane region" description="Helical" evidence="7">
    <location>
        <begin position="80"/>
        <end position="100"/>
    </location>
</feature>
<feature type="transmembrane region" description="Helical" evidence="7">
    <location>
        <begin position="323"/>
        <end position="341"/>
    </location>
</feature>
<evidence type="ECO:0000256" key="2">
    <source>
        <dbReference type="ARBA" id="ARBA00010581"/>
    </source>
</evidence>
<feature type="transmembrane region" description="Helical" evidence="7">
    <location>
        <begin position="29"/>
        <end position="51"/>
    </location>
</feature>
<evidence type="ECO:0000256" key="7">
    <source>
        <dbReference type="SAM" id="Phobius"/>
    </source>
</evidence>
<feature type="transmembrane region" description="Helical" evidence="7">
    <location>
        <begin position="278"/>
        <end position="302"/>
    </location>
</feature>